<dbReference type="CDD" id="cd06223">
    <property type="entry name" value="PRTases_typeI"/>
    <property type="match status" value="1"/>
</dbReference>
<feature type="domain" description="Phosphoribosyltransferase" evidence="1">
    <location>
        <begin position="16"/>
        <end position="167"/>
    </location>
</feature>
<dbReference type="RefSeq" id="WP_164354255.1">
    <property type="nucleotide sequence ID" value="NZ_JAABNT010000007.1"/>
</dbReference>
<name>A0A6P0CAS8_9RHOB</name>
<dbReference type="AlphaFoldDB" id="A0A6P0CAS8"/>
<proteinExistence type="predicted"/>
<dbReference type="Proteomes" id="UP000468591">
    <property type="component" value="Unassembled WGS sequence"/>
</dbReference>
<evidence type="ECO:0000313" key="3">
    <source>
        <dbReference type="Proteomes" id="UP000468591"/>
    </source>
</evidence>
<keyword evidence="3" id="KW-1185">Reference proteome</keyword>
<dbReference type="EMBL" id="JAABNT010000007">
    <property type="protein sequence ID" value="NEK23341.1"/>
    <property type="molecule type" value="Genomic_DNA"/>
</dbReference>
<organism evidence="2 3">
    <name type="scientific">Sulfitobacter sediminilitoris</name>
    <dbReference type="NCBI Taxonomy" id="2698830"/>
    <lineage>
        <taxon>Bacteria</taxon>
        <taxon>Pseudomonadati</taxon>
        <taxon>Pseudomonadota</taxon>
        <taxon>Alphaproteobacteria</taxon>
        <taxon>Rhodobacterales</taxon>
        <taxon>Roseobacteraceae</taxon>
        <taxon>Sulfitobacter</taxon>
    </lineage>
</organism>
<dbReference type="GO" id="GO:0016757">
    <property type="term" value="F:glycosyltransferase activity"/>
    <property type="evidence" value="ECO:0007669"/>
    <property type="project" value="UniProtKB-KW"/>
</dbReference>
<dbReference type="SUPFAM" id="SSF53271">
    <property type="entry name" value="PRTase-like"/>
    <property type="match status" value="1"/>
</dbReference>
<dbReference type="InterPro" id="IPR000836">
    <property type="entry name" value="PRTase_dom"/>
</dbReference>
<dbReference type="Pfam" id="PF00156">
    <property type="entry name" value="Pribosyltran"/>
    <property type="match status" value="1"/>
</dbReference>
<dbReference type="Gene3D" id="3.40.50.2020">
    <property type="match status" value="1"/>
</dbReference>
<evidence type="ECO:0000259" key="1">
    <source>
        <dbReference type="Pfam" id="PF00156"/>
    </source>
</evidence>
<reference evidence="2 3" key="1">
    <citation type="submission" date="2020-01" db="EMBL/GenBank/DDBJ databases">
        <title>Sulfitobacter sediminilitoris sp. nov., isolated from a tidal flat.</title>
        <authorList>
            <person name="Park S."/>
            <person name="Yoon J.-H."/>
        </authorList>
    </citation>
    <scope>NUCLEOTIDE SEQUENCE [LARGE SCALE GENOMIC DNA]</scope>
    <source>
        <strain evidence="2 3">JBTF-M27</strain>
    </source>
</reference>
<dbReference type="InterPro" id="IPR029057">
    <property type="entry name" value="PRTase-like"/>
</dbReference>
<evidence type="ECO:0000313" key="2">
    <source>
        <dbReference type="EMBL" id="NEK23341.1"/>
    </source>
</evidence>
<keyword evidence="2" id="KW-0328">Glycosyltransferase</keyword>
<comment type="caution">
    <text evidence="2">The sequence shown here is derived from an EMBL/GenBank/DDBJ whole genome shotgun (WGS) entry which is preliminary data.</text>
</comment>
<dbReference type="Gene3D" id="3.30.1310.20">
    <property type="entry name" value="PRTase-like"/>
    <property type="match status" value="1"/>
</dbReference>
<gene>
    <name evidence="2" type="ORF">GV827_13105</name>
</gene>
<sequence length="220" mass="24246">MDNTDTRFADRVDAGQQLAARLADMNLDRPIIFALPRGGVPVAAEIAERLKAPLDLILVRKIGAPNNPELALGAIAEGGDQEVIINEDVWMMTRTEPVYFNEAKAAQEEELVRRQERYLGDRARLDPKDRTVVVVDDGVATGATMKAALTALNKRGARRVIVALPVGPEDTLHGLSDMADDIVCLRRMVQFHGVGEFYRDFHQLSDDETVALLNRQDASS</sequence>
<keyword evidence="2" id="KW-0808">Transferase</keyword>
<accession>A0A6P0CAS8</accession>
<protein>
    <submittedName>
        <fullName evidence="2">Phosphoribosyltransferase</fullName>
    </submittedName>
</protein>